<evidence type="ECO:0000259" key="1">
    <source>
        <dbReference type="Pfam" id="PF08423"/>
    </source>
</evidence>
<protein>
    <recommendedName>
        <fullName evidence="1">Rad51-like C-terminal domain-containing protein</fullName>
    </recommendedName>
</protein>
<dbReference type="AlphaFoldDB" id="A0A835ISE6"/>
<name>A0A835ISE6_9MAGN</name>
<dbReference type="Pfam" id="PF08423">
    <property type="entry name" value="Rad51"/>
    <property type="match status" value="1"/>
</dbReference>
<reference evidence="2 3" key="1">
    <citation type="submission" date="2020-10" db="EMBL/GenBank/DDBJ databases">
        <title>The Coptis chinensis genome and diversification of protoberbering-type alkaloids.</title>
        <authorList>
            <person name="Wang B."/>
            <person name="Shu S."/>
            <person name="Song C."/>
            <person name="Liu Y."/>
        </authorList>
    </citation>
    <scope>NUCLEOTIDE SEQUENCE [LARGE SCALE GENOMIC DNA]</scope>
    <source>
        <strain evidence="2">HL-2020</strain>
        <tissue evidence="2">Leaf</tissue>
    </source>
</reference>
<sequence>FGINGLDVLDNVTYARAYNTDHQAKAFARSSFNDGRDQPVDLQRELGDEVQLAVLAGLDTAIFGLVEKPDCDYFLCIWNSKVGKSFRIQAAQETSQSPNFRVSSSTKYSVGSGVSADVEQVNAGVSTEISNQHEDMEYKSCKLDRYKDSVVAGFDSSSSNDLIDSIDMSL</sequence>
<proteinExistence type="predicted"/>
<feature type="domain" description="Rad51-like C-terminal" evidence="1">
    <location>
        <begin position="1"/>
        <end position="30"/>
    </location>
</feature>
<comment type="caution">
    <text evidence="2">The sequence shown here is derived from an EMBL/GenBank/DDBJ whole genome shotgun (WGS) entry which is preliminary data.</text>
</comment>
<keyword evidence="3" id="KW-1185">Reference proteome</keyword>
<organism evidence="2 3">
    <name type="scientific">Coptis chinensis</name>
    <dbReference type="NCBI Taxonomy" id="261450"/>
    <lineage>
        <taxon>Eukaryota</taxon>
        <taxon>Viridiplantae</taxon>
        <taxon>Streptophyta</taxon>
        <taxon>Embryophyta</taxon>
        <taxon>Tracheophyta</taxon>
        <taxon>Spermatophyta</taxon>
        <taxon>Magnoliopsida</taxon>
        <taxon>Ranunculales</taxon>
        <taxon>Ranunculaceae</taxon>
        <taxon>Coptidoideae</taxon>
        <taxon>Coptis</taxon>
    </lineage>
</organism>
<evidence type="ECO:0000313" key="2">
    <source>
        <dbReference type="EMBL" id="KAF9622995.1"/>
    </source>
</evidence>
<dbReference type="Proteomes" id="UP000631114">
    <property type="component" value="Unassembled WGS sequence"/>
</dbReference>
<dbReference type="InterPro" id="IPR013632">
    <property type="entry name" value="Rad51_C"/>
</dbReference>
<feature type="non-terminal residue" evidence="2">
    <location>
        <position position="1"/>
    </location>
</feature>
<accession>A0A835ISE6</accession>
<gene>
    <name evidence="2" type="ORF">IFM89_035710</name>
</gene>
<dbReference type="EMBL" id="JADFTS010000002">
    <property type="protein sequence ID" value="KAF9622995.1"/>
    <property type="molecule type" value="Genomic_DNA"/>
</dbReference>
<evidence type="ECO:0000313" key="3">
    <source>
        <dbReference type="Proteomes" id="UP000631114"/>
    </source>
</evidence>